<feature type="compositionally biased region" description="Low complexity" evidence="2">
    <location>
        <begin position="56"/>
        <end position="72"/>
    </location>
</feature>
<dbReference type="InterPro" id="IPR029051">
    <property type="entry name" value="DUF4352"/>
</dbReference>
<keyword evidence="3" id="KW-0472">Membrane</keyword>
<evidence type="ECO:0000256" key="3">
    <source>
        <dbReference type="SAM" id="Phobius"/>
    </source>
</evidence>
<evidence type="ECO:0000256" key="1">
    <source>
        <dbReference type="ARBA" id="ARBA00022729"/>
    </source>
</evidence>
<feature type="transmembrane region" description="Helical" evidence="3">
    <location>
        <begin position="36"/>
        <end position="54"/>
    </location>
</feature>
<dbReference type="Gene3D" id="2.60.40.1240">
    <property type="match status" value="1"/>
</dbReference>
<keyword evidence="6" id="KW-1185">Reference proteome</keyword>
<dbReference type="RefSeq" id="WP_195964855.1">
    <property type="nucleotide sequence ID" value="NZ_JACJLL010000135.1"/>
</dbReference>
<gene>
    <name evidence="5" type="ORF">H6A19_14945</name>
</gene>
<keyword evidence="3" id="KW-0812">Transmembrane</keyword>
<comment type="caution">
    <text evidence="5">The sequence shown here is derived from an EMBL/GenBank/DDBJ whole genome shotgun (WGS) entry which is preliminary data.</text>
</comment>
<accession>A0ABS2FJY7</accession>
<dbReference type="Proteomes" id="UP000767334">
    <property type="component" value="Unassembled WGS sequence"/>
</dbReference>
<keyword evidence="1" id="KW-0732">Signal</keyword>
<feature type="domain" description="DUF4352" evidence="4">
    <location>
        <begin position="86"/>
        <end position="206"/>
    </location>
</feature>
<sequence length="211" mass="22425">MSKMIKCKTCNAEIASSAKNCPSCGAKNKKPIYKKWWFWVLAVIVVGSIAGGAGNSESSNGGAIASNSESNGKTNDTVSEEVKEFYAVGEEVKLGDNVLIVNSVEKSAGSEWDKPKDGNEFVVVNVTIKNGGSSEISYNPFDFEMQNSQGQITDQAFTTINTDTALSSGNLAAGGQVSGTIAFEQPVGDEGLVLKYKANMFSNKEIKVKLN</sequence>
<evidence type="ECO:0000313" key="6">
    <source>
        <dbReference type="Proteomes" id="UP000767334"/>
    </source>
</evidence>
<keyword evidence="3" id="KW-1133">Transmembrane helix</keyword>
<reference evidence="5 6" key="1">
    <citation type="journal article" date="2021" name="Sci. Rep.">
        <title>The distribution of antibiotic resistance genes in chicken gut microbiota commensals.</title>
        <authorList>
            <person name="Juricova H."/>
            <person name="Matiasovicova J."/>
            <person name="Kubasova T."/>
            <person name="Cejkova D."/>
            <person name="Rychlik I."/>
        </authorList>
    </citation>
    <scope>NUCLEOTIDE SEQUENCE [LARGE SCALE GENOMIC DNA]</scope>
    <source>
        <strain evidence="5 6">An435</strain>
    </source>
</reference>
<evidence type="ECO:0000256" key="2">
    <source>
        <dbReference type="SAM" id="MobiDB-lite"/>
    </source>
</evidence>
<protein>
    <submittedName>
        <fullName evidence="5">DUF4352 domain-containing protein</fullName>
    </submittedName>
</protein>
<dbReference type="InterPro" id="IPR029050">
    <property type="entry name" value="Immunoprotect_excell_Ig-like"/>
</dbReference>
<evidence type="ECO:0000259" key="4">
    <source>
        <dbReference type="Pfam" id="PF11611"/>
    </source>
</evidence>
<proteinExistence type="predicted"/>
<name>A0ABS2FJY7_9CLOT</name>
<organism evidence="5 6">
    <name type="scientific">Clostridium saudiense</name>
    <dbReference type="NCBI Taxonomy" id="1414720"/>
    <lineage>
        <taxon>Bacteria</taxon>
        <taxon>Bacillati</taxon>
        <taxon>Bacillota</taxon>
        <taxon>Clostridia</taxon>
        <taxon>Eubacteriales</taxon>
        <taxon>Clostridiaceae</taxon>
        <taxon>Clostridium</taxon>
    </lineage>
</organism>
<feature type="region of interest" description="Disordered" evidence="2">
    <location>
        <begin position="56"/>
        <end position="76"/>
    </location>
</feature>
<dbReference type="EMBL" id="JACJLL010000135">
    <property type="protein sequence ID" value="MBM6820611.1"/>
    <property type="molecule type" value="Genomic_DNA"/>
</dbReference>
<evidence type="ECO:0000313" key="5">
    <source>
        <dbReference type="EMBL" id="MBM6820611.1"/>
    </source>
</evidence>
<dbReference type="Pfam" id="PF11611">
    <property type="entry name" value="DUF4352"/>
    <property type="match status" value="1"/>
</dbReference>